<dbReference type="EMBL" id="BGZK01000979">
    <property type="protein sequence ID" value="GBP67277.1"/>
    <property type="molecule type" value="Genomic_DNA"/>
</dbReference>
<comment type="caution">
    <text evidence="1">The sequence shown here is derived from an EMBL/GenBank/DDBJ whole genome shotgun (WGS) entry which is preliminary data.</text>
</comment>
<evidence type="ECO:0000313" key="1">
    <source>
        <dbReference type="EMBL" id="GBP67277.1"/>
    </source>
</evidence>
<dbReference type="AlphaFoldDB" id="A0A4C1XYC6"/>
<organism evidence="1 2">
    <name type="scientific">Eumeta variegata</name>
    <name type="common">Bagworm moth</name>
    <name type="synonym">Eumeta japonica</name>
    <dbReference type="NCBI Taxonomy" id="151549"/>
    <lineage>
        <taxon>Eukaryota</taxon>
        <taxon>Metazoa</taxon>
        <taxon>Ecdysozoa</taxon>
        <taxon>Arthropoda</taxon>
        <taxon>Hexapoda</taxon>
        <taxon>Insecta</taxon>
        <taxon>Pterygota</taxon>
        <taxon>Neoptera</taxon>
        <taxon>Endopterygota</taxon>
        <taxon>Lepidoptera</taxon>
        <taxon>Glossata</taxon>
        <taxon>Ditrysia</taxon>
        <taxon>Tineoidea</taxon>
        <taxon>Psychidae</taxon>
        <taxon>Oiketicinae</taxon>
        <taxon>Eumeta</taxon>
    </lineage>
</organism>
<dbReference type="Proteomes" id="UP000299102">
    <property type="component" value="Unassembled WGS sequence"/>
</dbReference>
<sequence>MGTSAESRREPPRARRVSPFTELLFAVRLREDISEVQRKREKAHRSRAVAGIVCGRGAGARRGARGGRPAVSDCPLDLRVHSGARGAGGCVSAAFKHLGAEPFPISLLVVISDRSEQRDRLRAEI</sequence>
<accession>A0A4C1XYC6</accession>
<gene>
    <name evidence="1" type="ORF">EVAR_43788_1</name>
</gene>
<name>A0A4C1XYC6_EUMVA</name>
<evidence type="ECO:0000313" key="2">
    <source>
        <dbReference type="Proteomes" id="UP000299102"/>
    </source>
</evidence>
<proteinExistence type="predicted"/>
<reference evidence="1 2" key="1">
    <citation type="journal article" date="2019" name="Commun. Biol.">
        <title>The bagworm genome reveals a unique fibroin gene that provides high tensile strength.</title>
        <authorList>
            <person name="Kono N."/>
            <person name="Nakamura H."/>
            <person name="Ohtoshi R."/>
            <person name="Tomita M."/>
            <person name="Numata K."/>
            <person name="Arakawa K."/>
        </authorList>
    </citation>
    <scope>NUCLEOTIDE SEQUENCE [LARGE SCALE GENOMIC DNA]</scope>
</reference>
<protein>
    <submittedName>
        <fullName evidence="1">Uncharacterized protein</fullName>
    </submittedName>
</protein>
<keyword evidence="2" id="KW-1185">Reference proteome</keyword>